<dbReference type="EMBL" id="LODT01000035">
    <property type="protein sequence ID" value="KYQ91196.1"/>
    <property type="molecule type" value="Genomic_DNA"/>
</dbReference>
<dbReference type="OrthoDB" id="410267at2759"/>
<keyword evidence="3" id="KW-0472">Membrane</keyword>
<dbReference type="OMA" id="HQLWLMW"/>
<evidence type="ECO:0000256" key="1">
    <source>
        <dbReference type="ARBA" id="ARBA00004141"/>
    </source>
</evidence>
<dbReference type="AlphaFoldDB" id="A0A151ZB84"/>
<feature type="transmembrane region" description="Helical" evidence="3">
    <location>
        <begin position="215"/>
        <end position="233"/>
    </location>
</feature>
<feature type="transmembrane region" description="Helical" evidence="3">
    <location>
        <begin position="476"/>
        <end position="495"/>
    </location>
</feature>
<dbReference type="InterPro" id="IPR020846">
    <property type="entry name" value="MFS_dom"/>
</dbReference>
<feature type="transmembrane region" description="Helical" evidence="3">
    <location>
        <begin position="53"/>
        <end position="74"/>
    </location>
</feature>
<dbReference type="GO" id="GO:0022857">
    <property type="term" value="F:transmembrane transporter activity"/>
    <property type="evidence" value="ECO:0007669"/>
    <property type="project" value="InterPro"/>
</dbReference>
<feature type="region of interest" description="Disordered" evidence="2">
    <location>
        <begin position="251"/>
        <end position="286"/>
    </location>
</feature>
<feature type="transmembrane region" description="Helical" evidence="3">
    <location>
        <begin position="343"/>
        <end position="363"/>
    </location>
</feature>
<dbReference type="PANTHER" id="PTHR11360:SF317">
    <property type="entry name" value="MAJOR FACILITATOR SUPERFAMILY (MFS) PROFILE DOMAIN-CONTAINING PROTEIN-RELATED"/>
    <property type="match status" value="1"/>
</dbReference>
<evidence type="ECO:0000313" key="6">
    <source>
        <dbReference type="Proteomes" id="UP000076078"/>
    </source>
</evidence>
<organism evidence="5 6">
    <name type="scientific">Tieghemostelium lacteum</name>
    <name type="common">Slime mold</name>
    <name type="synonym">Dictyostelium lacteum</name>
    <dbReference type="NCBI Taxonomy" id="361077"/>
    <lineage>
        <taxon>Eukaryota</taxon>
        <taxon>Amoebozoa</taxon>
        <taxon>Evosea</taxon>
        <taxon>Eumycetozoa</taxon>
        <taxon>Dictyostelia</taxon>
        <taxon>Dictyosteliales</taxon>
        <taxon>Raperosteliaceae</taxon>
        <taxon>Tieghemostelium</taxon>
    </lineage>
</organism>
<dbReference type="InterPro" id="IPR011701">
    <property type="entry name" value="MFS"/>
</dbReference>
<protein>
    <recommendedName>
        <fullName evidence="4">Major facilitator superfamily (MFS) profile domain-containing protein</fullName>
    </recommendedName>
</protein>
<dbReference type="GO" id="GO:0016020">
    <property type="term" value="C:membrane"/>
    <property type="evidence" value="ECO:0007669"/>
    <property type="project" value="UniProtKB-SubCell"/>
</dbReference>
<dbReference type="SUPFAM" id="SSF103473">
    <property type="entry name" value="MFS general substrate transporter"/>
    <property type="match status" value="1"/>
</dbReference>
<feature type="transmembrane region" description="Helical" evidence="3">
    <location>
        <begin position="181"/>
        <end position="203"/>
    </location>
</feature>
<dbReference type="Pfam" id="PF07690">
    <property type="entry name" value="MFS_1"/>
    <property type="match status" value="1"/>
</dbReference>
<evidence type="ECO:0000256" key="2">
    <source>
        <dbReference type="SAM" id="MobiDB-lite"/>
    </source>
</evidence>
<evidence type="ECO:0000256" key="3">
    <source>
        <dbReference type="SAM" id="Phobius"/>
    </source>
</evidence>
<feature type="transmembrane region" description="Helical" evidence="3">
    <location>
        <begin position="149"/>
        <end position="169"/>
    </location>
</feature>
<dbReference type="Gene3D" id="1.20.1250.20">
    <property type="entry name" value="MFS general substrate transporter like domains"/>
    <property type="match status" value="2"/>
</dbReference>
<feature type="transmembrane region" description="Helical" evidence="3">
    <location>
        <begin position="311"/>
        <end position="331"/>
    </location>
</feature>
<dbReference type="PANTHER" id="PTHR11360">
    <property type="entry name" value="MONOCARBOXYLATE TRANSPORTER"/>
    <property type="match status" value="1"/>
</dbReference>
<dbReference type="InterPro" id="IPR036259">
    <property type="entry name" value="MFS_trans_sf"/>
</dbReference>
<dbReference type="CDD" id="cd17353">
    <property type="entry name" value="MFS_OFA_like"/>
    <property type="match status" value="1"/>
</dbReference>
<accession>A0A151ZB84</accession>
<dbReference type="InParanoid" id="A0A151ZB84"/>
<reference evidence="5 6" key="1">
    <citation type="submission" date="2015-12" db="EMBL/GenBank/DDBJ databases">
        <title>Dictyostelia acquired genes for synthesis and detection of signals that induce cell-type specialization by lateral gene transfer from prokaryotes.</title>
        <authorList>
            <person name="Gloeckner G."/>
            <person name="Schaap P."/>
        </authorList>
    </citation>
    <scope>NUCLEOTIDE SEQUENCE [LARGE SCALE GENOMIC DNA]</scope>
    <source>
        <strain evidence="5 6">TK</strain>
    </source>
</reference>
<keyword evidence="6" id="KW-1185">Reference proteome</keyword>
<name>A0A151ZB84_TIELA</name>
<feature type="transmembrane region" description="Helical" evidence="3">
    <location>
        <begin position="123"/>
        <end position="143"/>
    </location>
</feature>
<keyword evidence="3" id="KW-1133">Transmembrane helix</keyword>
<feature type="transmembrane region" description="Helical" evidence="3">
    <location>
        <begin position="436"/>
        <end position="456"/>
    </location>
</feature>
<evidence type="ECO:0000313" key="5">
    <source>
        <dbReference type="EMBL" id="KYQ91196.1"/>
    </source>
</evidence>
<dbReference type="FunCoup" id="A0A151ZB84">
    <property type="interactions" value="1"/>
</dbReference>
<gene>
    <name evidence="5" type="ORF">DLAC_08115</name>
</gene>
<sequence length="571" mass="64079">MENQKTKKSNKFSIWVKNYFSHRPGRIKSPKELENDKYLIKIGNYFSIKFNRYVLFVSSVLVQFCVGSFYAWSIYNKPIDNAIYGKETKGMAPITFYITVGVFGFTTFLSGPYIERHGPRRGILIGSILFAVAHWLTALGIYVQTIWLVFFGYGLFAGMGIALCYISPVSSLQKWFPDKRGLSSGLSVMGFGAGSIAFGKIPLHIINSVGLANNFLILGGAFLFMLLIQAYLFRNPPPGYTVHGMNSDGEINSTVQSERESTSDNSLETNSESSISDSSDGGKNPDKVEILEAPKVQYTLRESLKSREFKLLYFIFLGNVIFGLVMISRLSNMVQDIFFKDKSTASMVVSVNGGFNLFGRIFFAYLSDKIGRKQCYFITISSLIIIISILPIVISNRSYPAFIALIWIACANYGGAFGIIPAFLNDLFGSKNVSSTHGVILTAWSISGVVGGILFTEVYDHLVKSKGVHDPEVYNVNIYWIIPVVLISWVLLWFVRVSPLDRQYPPIEGQIFRISIFSRMLRLSKSKGLEFLSKSKQIEEWNTFISNSKAKELEELGKKEKTVDIPIEMNK</sequence>
<evidence type="ECO:0000259" key="4">
    <source>
        <dbReference type="PROSITE" id="PS50850"/>
    </source>
</evidence>
<proteinExistence type="predicted"/>
<feature type="transmembrane region" description="Helical" evidence="3">
    <location>
        <begin position="94"/>
        <end position="111"/>
    </location>
</feature>
<comment type="caution">
    <text evidence="5">The sequence shown here is derived from an EMBL/GenBank/DDBJ whole genome shotgun (WGS) entry which is preliminary data.</text>
</comment>
<feature type="compositionally biased region" description="Low complexity" evidence="2">
    <location>
        <begin position="265"/>
        <end position="279"/>
    </location>
</feature>
<comment type="subcellular location">
    <subcellularLocation>
        <location evidence="1">Membrane</location>
        <topology evidence="1">Multi-pass membrane protein</topology>
    </subcellularLocation>
</comment>
<dbReference type="PROSITE" id="PS50850">
    <property type="entry name" value="MFS"/>
    <property type="match status" value="1"/>
</dbReference>
<dbReference type="InterPro" id="IPR050327">
    <property type="entry name" value="Proton-linked_MCT"/>
</dbReference>
<dbReference type="Proteomes" id="UP000076078">
    <property type="component" value="Unassembled WGS sequence"/>
</dbReference>
<feature type="domain" description="Major facilitator superfamily (MFS) profile" evidence="4">
    <location>
        <begin position="51"/>
        <end position="501"/>
    </location>
</feature>
<feature type="transmembrane region" description="Helical" evidence="3">
    <location>
        <begin position="400"/>
        <end position="424"/>
    </location>
</feature>
<feature type="transmembrane region" description="Helical" evidence="3">
    <location>
        <begin position="375"/>
        <end position="394"/>
    </location>
</feature>
<keyword evidence="3" id="KW-0812">Transmembrane</keyword>